<comment type="caution">
    <text evidence="1">The sequence shown here is derived from an EMBL/GenBank/DDBJ whole genome shotgun (WGS) entry which is preliminary data.</text>
</comment>
<dbReference type="Proteomes" id="UP000246410">
    <property type="component" value="Unassembled WGS sequence"/>
</dbReference>
<name>A0A317P141_9NOCA</name>
<dbReference type="AlphaFoldDB" id="A0A317P141"/>
<dbReference type="RefSeq" id="WP_110035948.1">
    <property type="nucleotide sequence ID" value="NZ_QGTL01000001.1"/>
</dbReference>
<keyword evidence="2" id="KW-1185">Reference proteome</keyword>
<evidence type="ECO:0000313" key="1">
    <source>
        <dbReference type="EMBL" id="PWV81436.1"/>
    </source>
</evidence>
<dbReference type="EMBL" id="QGTL01000001">
    <property type="protein sequence ID" value="PWV81436.1"/>
    <property type="molecule type" value="Genomic_DNA"/>
</dbReference>
<dbReference type="Pfam" id="PF19866">
    <property type="entry name" value="DUF6339"/>
    <property type="match status" value="1"/>
</dbReference>
<protein>
    <submittedName>
        <fullName evidence="1">Uncharacterized protein</fullName>
    </submittedName>
</protein>
<dbReference type="InterPro" id="IPR045920">
    <property type="entry name" value="DUF6339"/>
</dbReference>
<evidence type="ECO:0000313" key="2">
    <source>
        <dbReference type="Proteomes" id="UP000246410"/>
    </source>
</evidence>
<organism evidence="1 2">
    <name type="scientific">Nocardia neocaledoniensis</name>
    <dbReference type="NCBI Taxonomy" id="236511"/>
    <lineage>
        <taxon>Bacteria</taxon>
        <taxon>Bacillati</taxon>
        <taxon>Actinomycetota</taxon>
        <taxon>Actinomycetes</taxon>
        <taxon>Mycobacteriales</taxon>
        <taxon>Nocardiaceae</taxon>
        <taxon>Nocardia</taxon>
    </lineage>
</organism>
<accession>A0A317P141</accession>
<reference evidence="1 2" key="1">
    <citation type="submission" date="2018-05" db="EMBL/GenBank/DDBJ databases">
        <title>Genomic Encyclopedia of Type Strains, Phase IV (KMG-IV): sequencing the most valuable type-strain genomes for metagenomic binning, comparative biology and taxonomic classification.</title>
        <authorList>
            <person name="Goeker M."/>
        </authorList>
    </citation>
    <scope>NUCLEOTIDE SEQUENCE [LARGE SCALE GENOMIC DNA]</scope>
    <source>
        <strain evidence="1 2">DSM 44717</strain>
    </source>
</reference>
<gene>
    <name evidence="1" type="ORF">DFR69_101779</name>
</gene>
<sequence length="279" mass="31097">MSLLYPRLLRHRAKLLAGEYKELGPNELNSRWSLADSSAVFVATGGTRIDQGKLQVLREIVVDLAKQSGFPLPPDGRQKTTFDLALAVALHREMRISPAEAASGDVWAFLALVVLPDVAHWRYPKPPGDRVLGTDLTRHVLGRMWWRAQLVYDPAAPEPYSALHVLGEAAFDQIYARRAALGGSPRLIQSILRTWKQMNFAGTDITERDVLRDFLKRLLRLAPFVVFEALDDQALDEELHEIAQETVVGYLSAVGQLTGDELRSRVGRVFVDAALPVAR</sequence>
<proteinExistence type="predicted"/>